<dbReference type="Gene3D" id="3.30.70.3250">
    <property type="entry name" value="Ribonuclease P, Pop5 subunit"/>
    <property type="match status" value="1"/>
</dbReference>
<evidence type="ECO:0000256" key="2">
    <source>
        <dbReference type="ARBA" id="ARBA00022694"/>
    </source>
</evidence>
<dbReference type="GeneID" id="5001469"/>
<evidence type="ECO:0000313" key="3">
    <source>
        <dbReference type="EMBL" id="ABO95871.1"/>
    </source>
</evidence>
<keyword evidence="4" id="KW-1185">Reference proteome</keyword>
<evidence type="ECO:0000256" key="1">
    <source>
        <dbReference type="ARBA" id="ARBA00010800"/>
    </source>
</evidence>
<dbReference type="AlphaFoldDB" id="A4RWH4"/>
<name>A4RWH4_OSTLU</name>
<dbReference type="GO" id="GO:0001682">
    <property type="term" value="P:tRNA 5'-leader removal"/>
    <property type="evidence" value="ECO:0007669"/>
    <property type="project" value="InterPro"/>
</dbReference>
<dbReference type="HOGENOM" id="CLU_2019089_0_0_1"/>
<gene>
    <name evidence="3" type="ORF">OSTLU_31338</name>
</gene>
<organism evidence="3 4">
    <name type="scientific">Ostreococcus lucimarinus (strain CCE9901)</name>
    <dbReference type="NCBI Taxonomy" id="436017"/>
    <lineage>
        <taxon>Eukaryota</taxon>
        <taxon>Viridiplantae</taxon>
        <taxon>Chlorophyta</taxon>
        <taxon>Mamiellophyceae</taxon>
        <taxon>Mamiellales</taxon>
        <taxon>Bathycoccaceae</taxon>
        <taxon>Ostreococcus</taxon>
    </lineage>
</organism>
<dbReference type="SUPFAM" id="SSF160350">
    <property type="entry name" value="Rnp2-like"/>
    <property type="match status" value="1"/>
</dbReference>
<protein>
    <submittedName>
        <fullName evidence="3">Uncharacterized protein</fullName>
    </submittedName>
</protein>
<dbReference type="EMBL" id="CP000584">
    <property type="protein sequence ID" value="ABO95871.1"/>
    <property type="molecule type" value="Genomic_DNA"/>
</dbReference>
<dbReference type="GO" id="GO:0030677">
    <property type="term" value="C:ribonuclease P complex"/>
    <property type="evidence" value="ECO:0007669"/>
    <property type="project" value="InterPro"/>
</dbReference>
<accession>A4RWH4</accession>
<evidence type="ECO:0000313" key="4">
    <source>
        <dbReference type="Proteomes" id="UP000001568"/>
    </source>
</evidence>
<dbReference type="Gramene" id="ABO95871">
    <property type="protein sequence ID" value="ABO95871"/>
    <property type="gene ID" value="OSTLU_31338"/>
</dbReference>
<comment type="similarity">
    <text evidence="1">Belongs to the eukaryotic/archaeal RNase P protein component 2 family.</text>
</comment>
<dbReference type="STRING" id="436017.A4RWH4"/>
<dbReference type="Pfam" id="PF01900">
    <property type="entry name" value="RNase_P_Rpp14"/>
    <property type="match status" value="1"/>
</dbReference>
<dbReference type="RefSeq" id="XP_001417578.1">
    <property type="nucleotide sequence ID" value="XM_001417541.1"/>
</dbReference>
<dbReference type="Proteomes" id="UP000001568">
    <property type="component" value="Chromosome 4"/>
</dbReference>
<dbReference type="KEGG" id="olu:OSTLU_31338"/>
<sequence length="123" mass="13516">MDSDVAQRTFELPRARWAYVRIRLITRDATWKWSRAGLESMVRAAVRRAHGAIDGGFEVEFVGGERAGAGEAFAGTFVVKVAHENRRKLWSALSLTGYMDESQERACACEIVAVSPTLSALAA</sequence>
<dbReference type="InterPro" id="IPR002759">
    <property type="entry name" value="Pop5/Rpp14/Rnp2-like"/>
</dbReference>
<keyword evidence="2" id="KW-0819">tRNA processing</keyword>
<reference evidence="3 4" key="1">
    <citation type="journal article" date="2007" name="Proc. Natl. Acad. Sci. U.S.A.">
        <title>The tiny eukaryote Ostreococcus provides genomic insights into the paradox of plankton speciation.</title>
        <authorList>
            <person name="Palenik B."/>
            <person name="Grimwood J."/>
            <person name="Aerts A."/>
            <person name="Rouze P."/>
            <person name="Salamov A."/>
            <person name="Putnam N."/>
            <person name="Dupont C."/>
            <person name="Jorgensen R."/>
            <person name="Derelle E."/>
            <person name="Rombauts S."/>
            <person name="Zhou K."/>
            <person name="Otillar R."/>
            <person name="Merchant S.S."/>
            <person name="Podell S."/>
            <person name="Gaasterland T."/>
            <person name="Napoli C."/>
            <person name="Gendler K."/>
            <person name="Manuell A."/>
            <person name="Tai V."/>
            <person name="Vallon O."/>
            <person name="Piganeau G."/>
            <person name="Jancek S."/>
            <person name="Heijde M."/>
            <person name="Jabbari K."/>
            <person name="Bowler C."/>
            <person name="Lohr M."/>
            <person name="Robbens S."/>
            <person name="Werner G."/>
            <person name="Dubchak I."/>
            <person name="Pazour G.J."/>
            <person name="Ren Q."/>
            <person name="Paulsen I."/>
            <person name="Delwiche C."/>
            <person name="Schmutz J."/>
            <person name="Rokhsar D."/>
            <person name="Van de Peer Y."/>
            <person name="Moreau H."/>
            <person name="Grigoriev I.V."/>
        </authorList>
    </citation>
    <scope>NUCLEOTIDE SEQUENCE [LARGE SCALE GENOMIC DNA]</scope>
    <source>
        <strain evidence="3 4">CCE9901</strain>
    </source>
</reference>
<dbReference type="InterPro" id="IPR038085">
    <property type="entry name" value="Rnp2-like_sf"/>
</dbReference>
<proteinExistence type="inferred from homology"/>